<accession>A0A1Z2KYU9</accession>
<dbReference type="InterPro" id="IPR043917">
    <property type="entry name" value="DUF5753"/>
</dbReference>
<dbReference type="EMBL" id="CP021744">
    <property type="protein sequence ID" value="ARZ67214.1"/>
    <property type="molecule type" value="Genomic_DNA"/>
</dbReference>
<evidence type="ECO:0000313" key="3">
    <source>
        <dbReference type="Proteomes" id="UP000195755"/>
    </source>
</evidence>
<dbReference type="CDD" id="cd00093">
    <property type="entry name" value="HTH_XRE"/>
    <property type="match status" value="1"/>
</dbReference>
<dbReference type="RefSeq" id="WP_087925705.1">
    <property type="nucleotide sequence ID" value="NZ_CP021744.1"/>
</dbReference>
<proteinExistence type="predicted"/>
<sequence>MPQKPPTIRQKRLGAELRKLREAAGMSGEDAAEALECGQAKISRIETGTNGIRPFELRGLLSAYGVTDPKLVDSLVDMAKEGRRQGWWNHYGSTLPGIADLAHLEAKAVTVQVWQTVLVPGLLQTADYMRALFRGGRHDYDEADAERCVEARTTRQAVLGKPDAPELTALVYEAVLRAEVGGREVMRDQLRHLADLVEGGRARIQVMPFSAGVHGGLDGPFVLYGLLPTGMDVVIMDSLAGAAYLEKDEDVRRYRVLFDTLRKAALAPDPSLELIKKLAVGP</sequence>
<dbReference type="InterPro" id="IPR001387">
    <property type="entry name" value="Cro/C1-type_HTH"/>
</dbReference>
<dbReference type="SUPFAM" id="SSF47413">
    <property type="entry name" value="lambda repressor-like DNA-binding domains"/>
    <property type="match status" value="1"/>
</dbReference>
<feature type="domain" description="HTH cro/C1-type" evidence="1">
    <location>
        <begin position="17"/>
        <end position="71"/>
    </location>
</feature>
<organism evidence="2 3">
    <name type="scientific">Streptomyces albireticuli</name>
    <dbReference type="NCBI Taxonomy" id="1940"/>
    <lineage>
        <taxon>Bacteria</taxon>
        <taxon>Bacillati</taxon>
        <taxon>Actinomycetota</taxon>
        <taxon>Actinomycetes</taxon>
        <taxon>Kitasatosporales</taxon>
        <taxon>Streptomycetaceae</taxon>
        <taxon>Streptomyces</taxon>
    </lineage>
</organism>
<dbReference type="Gene3D" id="1.10.260.40">
    <property type="entry name" value="lambda repressor-like DNA-binding domains"/>
    <property type="match status" value="1"/>
</dbReference>
<dbReference type="OrthoDB" id="5172945at2"/>
<dbReference type="Pfam" id="PF13560">
    <property type="entry name" value="HTH_31"/>
    <property type="match status" value="1"/>
</dbReference>
<gene>
    <name evidence="2" type="ORF">SMD11_1553</name>
</gene>
<dbReference type="KEGG" id="salj:SMD11_1553"/>
<dbReference type="Pfam" id="PF19054">
    <property type="entry name" value="DUF5753"/>
    <property type="match status" value="1"/>
</dbReference>
<protein>
    <recommendedName>
        <fullName evidence="1">HTH cro/C1-type domain-containing protein</fullName>
    </recommendedName>
</protein>
<reference evidence="2 3" key="1">
    <citation type="submission" date="2017-06" db="EMBL/GenBank/DDBJ databases">
        <title>Streptomyces albireticuli Genome sequencing and assembly.</title>
        <authorList>
            <person name="Wang Y."/>
            <person name="Du B."/>
            <person name="Ding Y."/>
            <person name="Liu H."/>
            <person name="Hou Q."/>
            <person name="Liu K."/>
            <person name="Yao L."/>
            <person name="Wang C."/>
        </authorList>
    </citation>
    <scope>NUCLEOTIDE SEQUENCE [LARGE SCALE GENOMIC DNA]</scope>
    <source>
        <strain evidence="2 3">MDJK11</strain>
    </source>
</reference>
<dbReference type="GO" id="GO:0003677">
    <property type="term" value="F:DNA binding"/>
    <property type="evidence" value="ECO:0007669"/>
    <property type="project" value="InterPro"/>
</dbReference>
<dbReference type="PROSITE" id="PS50943">
    <property type="entry name" value="HTH_CROC1"/>
    <property type="match status" value="1"/>
</dbReference>
<dbReference type="SMART" id="SM00530">
    <property type="entry name" value="HTH_XRE"/>
    <property type="match status" value="1"/>
</dbReference>
<evidence type="ECO:0000259" key="1">
    <source>
        <dbReference type="PROSITE" id="PS50943"/>
    </source>
</evidence>
<evidence type="ECO:0000313" key="2">
    <source>
        <dbReference type="EMBL" id="ARZ67214.1"/>
    </source>
</evidence>
<dbReference type="AlphaFoldDB" id="A0A1Z2KYU9"/>
<dbReference type="Proteomes" id="UP000195755">
    <property type="component" value="Chromosome"/>
</dbReference>
<name>A0A1Z2KYU9_9ACTN</name>
<dbReference type="InterPro" id="IPR010982">
    <property type="entry name" value="Lambda_DNA-bd_dom_sf"/>
</dbReference>